<gene>
    <name evidence="1" type="ORF">CSKR_114168</name>
</gene>
<evidence type="ECO:0000313" key="2">
    <source>
        <dbReference type="Proteomes" id="UP000286415"/>
    </source>
</evidence>
<comment type="caution">
    <text evidence="1">The sequence shown here is derived from an EMBL/GenBank/DDBJ whole genome shotgun (WGS) entry which is preliminary data.</text>
</comment>
<dbReference type="Proteomes" id="UP000286415">
    <property type="component" value="Unassembled WGS sequence"/>
</dbReference>
<sequence>MMVYDEPSPDTHVIYAALFKCQVVFTSVVHGTQCPMHRADSQRDALTRCPGDVIILVNPQPYTRVSLLSVLTSSVYSMTVPGFELRTPDMRSERVTTTQPGQQSFCPGVIILVSPHQREALDMSFALIRAH</sequence>
<dbReference type="InParanoid" id="A0A419PUI4"/>
<dbReference type="EMBL" id="NIRI02000077">
    <property type="protein sequence ID" value="KAG5441405.1"/>
    <property type="molecule type" value="Genomic_DNA"/>
</dbReference>
<reference evidence="1 2" key="2">
    <citation type="journal article" date="2021" name="Genomics">
        <title>High-quality reference genome for Clonorchis sinensis.</title>
        <authorList>
            <person name="Young N.D."/>
            <person name="Stroehlein A.J."/>
            <person name="Kinkar L."/>
            <person name="Wang T."/>
            <person name="Sohn W.M."/>
            <person name="Chang B.C.H."/>
            <person name="Kaur P."/>
            <person name="Weisz D."/>
            <person name="Dudchenko O."/>
            <person name="Aiden E.L."/>
            <person name="Korhonen P.K."/>
            <person name="Gasser R.B."/>
        </authorList>
    </citation>
    <scope>NUCLEOTIDE SEQUENCE [LARGE SCALE GENOMIC DNA]</scope>
    <source>
        <strain evidence="1">Cs-k2</strain>
    </source>
</reference>
<name>A0A419PUI4_CLOSI</name>
<organism evidence="1 2">
    <name type="scientific">Clonorchis sinensis</name>
    <name type="common">Chinese liver fluke</name>
    <dbReference type="NCBI Taxonomy" id="79923"/>
    <lineage>
        <taxon>Eukaryota</taxon>
        <taxon>Metazoa</taxon>
        <taxon>Spiralia</taxon>
        <taxon>Lophotrochozoa</taxon>
        <taxon>Platyhelminthes</taxon>
        <taxon>Trematoda</taxon>
        <taxon>Digenea</taxon>
        <taxon>Opisthorchiida</taxon>
        <taxon>Opisthorchiata</taxon>
        <taxon>Opisthorchiidae</taxon>
        <taxon>Clonorchis</taxon>
    </lineage>
</organism>
<keyword evidence="2" id="KW-1185">Reference proteome</keyword>
<dbReference type="AlphaFoldDB" id="A0A419PUI4"/>
<protein>
    <submittedName>
        <fullName evidence="1">Uncharacterized protein</fullName>
    </submittedName>
</protein>
<accession>A0A419PUI4</accession>
<proteinExistence type="predicted"/>
<reference evidence="1 2" key="1">
    <citation type="journal article" date="2018" name="Biotechnol. Adv.">
        <title>Improved genomic resources and new bioinformatic workflow for the carcinogenic parasite Clonorchis sinensis: Biotechnological implications.</title>
        <authorList>
            <person name="Wang D."/>
            <person name="Korhonen P.K."/>
            <person name="Gasser R.B."/>
            <person name="Young N.D."/>
        </authorList>
    </citation>
    <scope>NUCLEOTIDE SEQUENCE [LARGE SCALE GENOMIC DNA]</scope>
    <source>
        <strain evidence="1">Cs-k2</strain>
    </source>
</reference>
<evidence type="ECO:0000313" key="1">
    <source>
        <dbReference type="EMBL" id="KAG5441405.1"/>
    </source>
</evidence>